<dbReference type="AlphaFoldDB" id="A0AAV9DQH8"/>
<proteinExistence type="predicted"/>
<name>A0AAV9DQH8_ACOCL</name>
<reference evidence="2" key="1">
    <citation type="journal article" date="2023" name="Nat. Commun.">
        <title>Diploid and tetraploid genomes of Acorus and the evolution of monocots.</title>
        <authorList>
            <person name="Ma L."/>
            <person name="Liu K.W."/>
            <person name="Li Z."/>
            <person name="Hsiao Y.Y."/>
            <person name="Qi Y."/>
            <person name="Fu T."/>
            <person name="Tang G.D."/>
            <person name="Zhang D."/>
            <person name="Sun W.H."/>
            <person name="Liu D.K."/>
            <person name="Li Y."/>
            <person name="Chen G.Z."/>
            <person name="Liu X.D."/>
            <person name="Liao X.Y."/>
            <person name="Jiang Y.T."/>
            <person name="Yu X."/>
            <person name="Hao Y."/>
            <person name="Huang J."/>
            <person name="Zhao X.W."/>
            <person name="Ke S."/>
            <person name="Chen Y.Y."/>
            <person name="Wu W.L."/>
            <person name="Hsu J.L."/>
            <person name="Lin Y.F."/>
            <person name="Huang M.D."/>
            <person name="Li C.Y."/>
            <person name="Huang L."/>
            <person name="Wang Z.W."/>
            <person name="Zhao X."/>
            <person name="Zhong W.Y."/>
            <person name="Peng D.H."/>
            <person name="Ahmad S."/>
            <person name="Lan S."/>
            <person name="Zhang J.S."/>
            <person name="Tsai W.C."/>
            <person name="Van de Peer Y."/>
            <person name="Liu Z.J."/>
        </authorList>
    </citation>
    <scope>NUCLEOTIDE SEQUENCE</scope>
    <source>
        <strain evidence="2">CP</strain>
    </source>
</reference>
<feature type="region of interest" description="Disordered" evidence="1">
    <location>
        <begin position="44"/>
        <end position="67"/>
    </location>
</feature>
<dbReference type="Proteomes" id="UP001180020">
    <property type="component" value="Unassembled WGS sequence"/>
</dbReference>
<feature type="compositionally biased region" description="Polar residues" evidence="1">
    <location>
        <begin position="45"/>
        <end position="67"/>
    </location>
</feature>
<sequence>MILSCLQSLTPTIDHLIASLCRLTPQFGFSSLMRALWTPLIPASDASSRTPLQESEANGSPKRTQLA</sequence>
<organism evidence="2 3">
    <name type="scientific">Acorus calamus</name>
    <name type="common">Sweet flag</name>
    <dbReference type="NCBI Taxonomy" id="4465"/>
    <lineage>
        <taxon>Eukaryota</taxon>
        <taxon>Viridiplantae</taxon>
        <taxon>Streptophyta</taxon>
        <taxon>Embryophyta</taxon>
        <taxon>Tracheophyta</taxon>
        <taxon>Spermatophyta</taxon>
        <taxon>Magnoliopsida</taxon>
        <taxon>Liliopsida</taxon>
        <taxon>Acoraceae</taxon>
        <taxon>Acorus</taxon>
    </lineage>
</organism>
<evidence type="ECO:0000256" key="1">
    <source>
        <dbReference type="SAM" id="MobiDB-lite"/>
    </source>
</evidence>
<reference evidence="2" key="2">
    <citation type="submission" date="2023-06" db="EMBL/GenBank/DDBJ databases">
        <authorList>
            <person name="Ma L."/>
            <person name="Liu K.-W."/>
            <person name="Li Z."/>
            <person name="Hsiao Y.-Y."/>
            <person name="Qi Y."/>
            <person name="Fu T."/>
            <person name="Tang G."/>
            <person name="Zhang D."/>
            <person name="Sun W.-H."/>
            <person name="Liu D.-K."/>
            <person name="Li Y."/>
            <person name="Chen G.-Z."/>
            <person name="Liu X.-D."/>
            <person name="Liao X.-Y."/>
            <person name="Jiang Y.-T."/>
            <person name="Yu X."/>
            <person name="Hao Y."/>
            <person name="Huang J."/>
            <person name="Zhao X.-W."/>
            <person name="Ke S."/>
            <person name="Chen Y.-Y."/>
            <person name="Wu W.-L."/>
            <person name="Hsu J.-L."/>
            <person name="Lin Y.-F."/>
            <person name="Huang M.-D."/>
            <person name="Li C.-Y."/>
            <person name="Huang L."/>
            <person name="Wang Z.-W."/>
            <person name="Zhao X."/>
            <person name="Zhong W.-Y."/>
            <person name="Peng D.-H."/>
            <person name="Ahmad S."/>
            <person name="Lan S."/>
            <person name="Zhang J.-S."/>
            <person name="Tsai W.-C."/>
            <person name="Van De Peer Y."/>
            <person name="Liu Z.-J."/>
        </authorList>
    </citation>
    <scope>NUCLEOTIDE SEQUENCE</scope>
    <source>
        <strain evidence="2">CP</strain>
        <tissue evidence="2">Leaves</tissue>
    </source>
</reference>
<evidence type="ECO:0000313" key="3">
    <source>
        <dbReference type="Proteomes" id="UP001180020"/>
    </source>
</evidence>
<keyword evidence="3" id="KW-1185">Reference proteome</keyword>
<comment type="caution">
    <text evidence="2">The sequence shown here is derived from an EMBL/GenBank/DDBJ whole genome shotgun (WGS) entry which is preliminary data.</text>
</comment>
<gene>
    <name evidence="2" type="ORF">QJS10_CPB12g00787</name>
</gene>
<protein>
    <submittedName>
        <fullName evidence="2">Uncharacterized protein</fullName>
    </submittedName>
</protein>
<accession>A0AAV9DQH8</accession>
<evidence type="ECO:0000313" key="2">
    <source>
        <dbReference type="EMBL" id="KAK1302925.1"/>
    </source>
</evidence>
<dbReference type="EMBL" id="JAUJYO010000012">
    <property type="protein sequence ID" value="KAK1302925.1"/>
    <property type="molecule type" value="Genomic_DNA"/>
</dbReference>